<keyword evidence="1" id="KW-1133">Transmembrane helix</keyword>
<keyword evidence="4" id="KW-1185">Reference proteome</keyword>
<reference evidence="2" key="2">
    <citation type="submission" date="2010-07" db="EMBL/GenBank/DDBJ databases">
        <authorList>
            <consortium name="The Broad Institute Genome Sequencing Platform"/>
            <consortium name="Broad Institute Genome Sequencing Center for Infectious Disease"/>
            <person name="Ma L.-J."/>
            <person name="Dead R."/>
            <person name="Young S."/>
            <person name="Zeng Q."/>
            <person name="Koehrsen M."/>
            <person name="Alvarado L."/>
            <person name="Berlin A."/>
            <person name="Chapman S.B."/>
            <person name="Chen Z."/>
            <person name="Freedman E."/>
            <person name="Gellesch M."/>
            <person name="Goldberg J."/>
            <person name="Griggs A."/>
            <person name="Gujja S."/>
            <person name="Heilman E.R."/>
            <person name="Heiman D."/>
            <person name="Hepburn T."/>
            <person name="Howarth C."/>
            <person name="Jen D."/>
            <person name="Larson L."/>
            <person name="Mehta T."/>
            <person name="Neiman D."/>
            <person name="Pearson M."/>
            <person name="Roberts A."/>
            <person name="Saif S."/>
            <person name="Shea T."/>
            <person name="Shenoy N."/>
            <person name="Sisk P."/>
            <person name="Stolte C."/>
            <person name="Sykes S."/>
            <person name="Walk T."/>
            <person name="White J."/>
            <person name="Yandava C."/>
            <person name="Haas B."/>
            <person name="Nusbaum C."/>
            <person name="Birren B."/>
        </authorList>
    </citation>
    <scope>NUCLEOTIDE SEQUENCE</scope>
    <source>
        <strain evidence="2">R3-111a-1</strain>
    </source>
</reference>
<keyword evidence="1" id="KW-0812">Transmembrane</keyword>
<organism evidence="2">
    <name type="scientific">Gaeumannomyces tritici (strain R3-111a-1)</name>
    <name type="common">Wheat and barley take-all root rot fungus</name>
    <name type="synonym">Gaeumannomyces graminis var. tritici</name>
    <dbReference type="NCBI Taxonomy" id="644352"/>
    <lineage>
        <taxon>Eukaryota</taxon>
        <taxon>Fungi</taxon>
        <taxon>Dikarya</taxon>
        <taxon>Ascomycota</taxon>
        <taxon>Pezizomycotina</taxon>
        <taxon>Sordariomycetes</taxon>
        <taxon>Sordariomycetidae</taxon>
        <taxon>Magnaporthales</taxon>
        <taxon>Magnaporthaceae</taxon>
        <taxon>Gaeumannomyces</taxon>
    </lineage>
</organism>
<reference evidence="3" key="4">
    <citation type="journal article" date="2015" name="G3 (Bethesda)">
        <title>Genome sequences of three phytopathogenic species of the Magnaporthaceae family of fungi.</title>
        <authorList>
            <person name="Okagaki L.H."/>
            <person name="Nunes C.C."/>
            <person name="Sailsbery J."/>
            <person name="Clay B."/>
            <person name="Brown D."/>
            <person name="John T."/>
            <person name="Oh Y."/>
            <person name="Young N."/>
            <person name="Fitzgerald M."/>
            <person name="Haas B.J."/>
            <person name="Zeng Q."/>
            <person name="Young S."/>
            <person name="Adiconis X."/>
            <person name="Fan L."/>
            <person name="Levin J.Z."/>
            <person name="Mitchell T.K."/>
            <person name="Okubara P.A."/>
            <person name="Farman M.L."/>
            <person name="Kohn L.M."/>
            <person name="Birren B."/>
            <person name="Ma L.-J."/>
            <person name="Dean R.A."/>
        </authorList>
    </citation>
    <scope>NUCLEOTIDE SEQUENCE</scope>
    <source>
        <strain evidence="3">R3-111a-1</strain>
    </source>
</reference>
<evidence type="ECO:0000256" key="1">
    <source>
        <dbReference type="SAM" id="Phobius"/>
    </source>
</evidence>
<dbReference type="GeneID" id="20343009"/>
<sequence>MVSYEAMFKALGEALVWVTTVAVLLLLTGLASPHQTHLFTPSSPSDTPAWSWLLITIVILYFVSVWQAASAACDSASPGGGRFSHALKTSLAIVICVLLTWGPFADLVETFLMRASAFLAVAFRRVPAWKGLSADGVYNAYHATCRLNQHPDATCAARYLLHYTKAFPRNTLWAGSVRESHDTYFLNFLRSHPYCAMLWIACWELLFLCAKHIAFP</sequence>
<accession>J3NMP5</accession>
<reference evidence="4" key="1">
    <citation type="submission" date="2010-07" db="EMBL/GenBank/DDBJ databases">
        <title>The genome sequence of Gaeumannomyces graminis var. tritici strain R3-111a-1.</title>
        <authorList>
            <consortium name="The Broad Institute Genome Sequencing Platform"/>
            <person name="Ma L.-J."/>
            <person name="Dead R."/>
            <person name="Young S."/>
            <person name="Zeng Q."/>
            <person name="Koehrsen M."/>
            <person name="Alvarado L."/>
            <person name="Berlin A."/>
            <person name="Chapman S.B."/>
            <person name="Chen Z."/>
            <person name="Freedman E."/>
            <person name="Gellesch M."/>
            <person name="Goldberg J."/>
            <person name="Griggs A."/>
            <person name="Gujja S."/>
            <person name="Heilman E.R."/>
            <person name="Heiman D."/>
            <person name="Hepburn T."/>
            <person name="Howarth C."/>
            <person name="Jen D."/>
            <person name="Larson L."/>
            <person name="Mehta T."/>
            <person name="Neiman D."/>
            <person name="Pearson M."/>
            <person name="Roberts A."/>
            <person name="Saif S."/>
            <person name="Shea T."/>
            <person name="Shenoy N."/>
            <person name="Sisk P."/>
            <person name="Stolte C."/>
            <person name="Sykes S."/>
            <person name="Walk T."/>
            <person name="White J."/>
            <person name="Yandava C."/>
            <person name="Haas B."/>
            <person name="Nusbaum C."/>
            <person name="Birren B."/>
        </authorList>
    </citation>
    <scope>NUCLEOTIDE SEQUENCE [LARGE SCALE GENOMIC DNA]</scope>
    <source>
        <strain evidence="4">R3-111a-1</strain>
    </source>
</reference>
<dbReference type="EMBL" id="GL385395">
    <property type="protein sequence ID" value="EJT82578.1"/>
    <property type="molecule type" value="Genomic_DNA"/>
</dbReference>
<protein>
    <submittedName>
        <fullName evidence="2 3">Uncharacterized protein</fullName>
    </submittedName>
</protein>
<dbReference type="OrthoDB" id="10527923at2759"/>
<feature type="transmembrane region" description="Helical" evidence="1">
    <location>
        <begin position="49"/>
        <end position="73"/>
    </location>
</feature>
<dbReference type="AlphaFoldDB" id="J3NMP5"/>
<dbReference type="VEuPathDB" id="FungiDB:GGTG_02551"/>
<proteinExistence type="predicted"/>
<gene>
    <name evidence="3" type="primary">20343009</name>
    <name evidence="2" type="ORF">GGTG_02551</name>
</gene>
<feature type="transmembrane region" description="Helical" evidence="1">
    <location>
        <begin position="85"/>
        <end position="104"/>
    </location>
</feature>
<dbReference type="Proteomes" id="UP000006039">
    <property type="component" value="Unassembled WGS sequence"/>
</dbReference>
<keyword evidence="1" id="KW-0472">Membrane</keyword>
<dbReference type="RefSeq" id="XP_009218587.1">
    <property type="nucleotide sequence ID" value="XM_009220323.1"/>
</dbReference>
<evidence type="ECO:0000313" key="3">
    <source>
        <dbReference type="EnsemblFungi" id="EJT82578"/>
    </source>
</evidence>
<reference evidence="3" key="5">
    <citation type="submission" date="2018-04" db="UniProtKB">
        <authorList>
            <consortium name="EnsemblFungi"/>
        </authorList>
    </citation>
    <scope>IDENTIFICATION</scope>
    <source>
        <strain evidence="3">R3-111a-1</strain>
    </source>
</reference>
<dbReference type="HOGENOM" id="CLU_1277683_0_0_1"/>
<dbReference type="eggNOG" id="ENOG502RNAH">
    <property type="taxonomic scope" value="Eukaryota"/>
</dbReference>
<evidence type="ECO:0000313" key="4">
    <source>
        <dbReference type="Proteomes" id="UP000006039"/>
    </source>
</evidence>
<evidence type="ECO:0000313" key="2">
    <source>
        <dbReference type="EMBL" id="EJT82578.1"/>
    </source>
</evidence>
<dbReference type="EnsemblFungi" id="EJT82578">
    <property type="protein sequence ID" value="EJT82578"/>
    <property type="gene ID" value="GGTG_02551"/>
</dbReference>
<name>J3NMP5_GAET3</name>
<reference evidence="2" key="3">
    <citation type="submission" date="2010-09" db="EMBL/GenBank/DDBJ databases">
        <title>Annotation of Gaeumannomyces graminis var. tritici R3-111a-1.</title>
        <authorList>
            <consortium name="The Broad Institute Genome Sequencing Platform"/>
            <person name="Ma L.-J."/>
            <person name="Dead R."/>
            <person name="Young S.K."/>
            <person name="Zeng Q."/>
            <person name="Gargeya S."/>
            <person name="Fitzgerald M."/>
            <person name="Haas B."/>
            <person name="Abouelleil A."/>
            <person name="Alvarado L."/>
            <person name="Arachchi H.M."/>
            <person name="Berlin A."/>
            <person name="Brown A."/>
            <person name="Chapman S.B."/>
            <person name="Chen Z."/>
            <person name="Dunbar C."/>
            <person name="Freedman E."/>
            <person name="Gearin G."/>
            <person name="Gellesch M."/>
            <person name="Goldberg J."/>
            <person name="Griggs A."/>
            <person name="Gujja S."/>
            <person name="Heiman D."/>
            <person name="Howarth C."/>
            <person name="Larson L."/>
            <person name="Lui A."/>
            <person name="MacDonald P.J.P."/>
            <person name="Mehta T."/>
            <person name="Montmayeur A."/>
            <person name="Murphy C."/>
            <person name="Neiman D."/>
            <person name="Pearson M."/>
            <person name="Priest M."/>
            <person name="Roberts A."/>
            <person name="Saif S."/>
            <person name="Shea T."/>
            <person name="Shenoy N."/>
            <person name="Sisk P."/>
            <person name="Stolte C."/>
            <person name="Sykes S."/>
            <person name="Yandava C."/>
            <person name="Wortman J."/>
            <person name="Nusbaum C."/>
            <person name="Birren B."/>
        </authorList>
    </citation>
    <scope>NUCLEOTIDE SEQUENCE</scope>
    <source>
        <strain evidence="2">R3-111a-1</strain>
    </source>
</reference>